<accession>A0A9D7XI45</accession>
<dbReference type="EMBL" id="JADKFW010000010">
    <property type="protein sequence ID" value="MBK9718407.1"/>
    <property type="molecule type" value="Genomic_DNA"/>
</dbReference>
<dbReference type="Pfam" id="PF18962">
    <property type="entry name" value="Por_Secre_tail"/>
    <property type="match status" value="1"/>
</dbReference>
<evidence type="ECO:0000313" key="2">
    <source>
        <dbReference type="EMBL" id="MBK9718407.1"/>
    </source>
</evidence>
<protein>
    <submittedName>
        <fullName evidence="2">T9SS type A sorting domain-containing protein</fullName>
    </submittedName>
</protein>
<dbReference type="SUPFAM" id="SSF51126">
    <property type="entry name" value="Pectin lyase-like"/>
    <property type="match status" value="2"/>
</dbReference>
<dbReference type="NCBIfam" id="TIGR04183">
    <property type="entry name" value="Por_Secre_tail"/>
    <property type="match status" value="1"/>
</dbReference>
<name>A0A9D7XI45_9BACT</name>
<dbReference type="AlphaFoldDB" id="A0A9D7XI45"/>
<reference evidence="2 3" key="1">
    <citation type="submission" date="2020-10" db="EMBL/GenBank/DDBJ databases">
        <title>Connecting structure to function with the recovery of over 1000 high-quality activated sludge metagenome-assembled genomes encoding full-length rRNA genes using long-read sequencing.</title>
        <authorList>
            <person name="Singleton C.M."/>
            <person name="Petriglieri F."/>
            <person name="Kristensen J.M."/>
            <person name="Kirkegaard R.H."/>
            <person name="Michaelsen T.Y."/>
            <person name="Andersen M.H."/>
            <person name="Karst S.M."/>
            <person name="Dueholm M.S."/>
            <person name="Nielsen P.H."/>
            <person name="Albertsen M."/>
        </authorList>
    </citation>
    <scope>NUCLEOTIDE SEQUENCE [LARGE SCALE GENOMIC DNA]</scope>
    <source>
        <strain evidence="2">Ribe_18-Q3-R11-54_BAT3C.373</strain>
    </source>
</reference>
<proteinExistence type="predicted"/>
<sequence>MKCLFSISILSLFYFLNQYDIIAQTCKPTLPQAFVNTTYALPSGKTITVNSGGNLQAAIDQANLGDIIELQAGATFTGNFILRKKTGSGWIYIRSTKESALPAPGTRITPTDAVNMAKVLSAGQVSAFATVAGAYNYRLIGLEIGLPTSVNDQFTLVSFGSGSENKLSDIPNNLIIDRCYIHGNSTGNLKVGVALNCTNGAIIDSRIDNIHAESVLSTFESKTITCFNGAGPLKIANNYLEASHINILFGGAVSSISNLVPSDVEIKCNTMTKRVSWNPADPSFGGKTWGVKNVFEIKSGQRMLLEGNIIENCWPSDPNVAGGPQFGCAILLTTRDENGAMPWATIQDITFRNNIIRHTNCGVSFYGSEGKGEHRIKFENNLFEDIGGKWGATDKTGRLFQATALDDLCFDHNTMLHTSNNILFAYGTVSNIIMTNNISQWFDGFQGTPFTGWEKNVFVGGKTAGFSASNYFPAAISNINFMNYANGDYRLASNSIYKNAGTYGKDIGCDINVLNATINACSSVQTSNSNPKSENQQILVYPNPNNGIFKVDLNGMNNPKLSVYDVFGREVNAQIIMGADQCIINMGDVLGGIYLLRIEDSGNTLMIGHYIVE</sequence>
<comment type="caution">
    <text evidence="2">The sequence shown here is derived from an EMBL/GenBank/DDBJ whole genome shotgun (WGS) entry which is preliminary data.</text>
</comment>
<dbReference type="Proteomes" id="UP000808349">
    <property type="component" value="Unassembled WGS sequence"/>
</dbReference>
<evidence type="ECO:0000313" key="3">
    <source>
        <dbReference type="Proteomes" id="UP000808349"/>
    </source>
</evidence>
<evidence type="ECO:0000259" key="1">
    <source>
        <dbReference type="Pfam" id="PF18962"/>
    </source>
</evidence>
<gene>
    <name evidence="2" type="ORF">IPO85_13035</name>
</gene>
<feature type="domain" description="Secretion system C-terminal sorting" evidence="1">
    <location>
        <begin position="540"/>
        <end position="605"/>
    </location>
</feature>
<organism evidence="2 3">
    <name type="scientific">Candidatus Defluviibacterium haderslevense</name>
    <dbReference type="NCBI Taxonomy" id="2981993"/>
    <lineage>
        <taxon>Bacteria</taxon>
        <taxon>Pseudomonadati</taxon>
        <taxon>Bacteroidota</taxon>
        <taxon>Saprospiria</taxon>
        <taxon>Saprospirales</taxon>
        <taxon>Saprospiraceae</taxon>
        <taxon>Candidatus Defluviibacterium</taxon>
    </lineage>
</organism>
<dbReference type="InterPro" id="IPR026444">
    <property type="entry name" value="Secre_tail"/>
</dbReference>
<dbReference type="InterPro" id="IPR011050">
    <property type="entry name" value="Pectin_lyase_fold/virulence"/>
</dbReference>